<dbReference type="NCBIfam" id="TIGR00727">
    <property type="entry name" value="ISP4_OPT"/>
    <property type="match status" value="1"/>
</dbReference>
<name>A0ABR2V8L5_9PEZI</name>
<feature type="transmembrane region" description="Helical" evidence="9">
    <location>
        <begin position="557"/>
        <end position="577"/>
    </location>
</feature>
<keyword evidence="3" id="KW-0813">Transport</keyword>
<evidence type="ECO:0000256" key="7">
    <source>
        <dbReference type="ARBA" id="ARBA00022989"/>
    </source>
</evidence>
<evidence type="ECO:0000256" key="1">
    <source>
        <dbReference type="ARBA" id="ARBA00004141"/>
    </source>
</evidence>
<dbReference type="Pfam" id="PF03169">
    <property type="entry name" value="OPT"/>
    <property type="match status" value="1"/>
</dbReference>
<proteinExistence type="inferred from homology"/>
<feature type="transmembrane region" description="Helical" evidence="9">
    <location>
        <begin position="813"/>
        <end position="838"/>
    </location>
</feature>
<evidence type="ECO:0000256" key="5">
    <source>
        <dbReference type="ARBA" id="ARBA00022856"/>
    </source>
</evidence>
<protein>
    <submittedName>
        <fullName evidence="10">OPT oligopeptide transporter protein-domain-containing protein</fullName>
    </submittedName>
</protein>
<keyword evidence="6" id="KW-0653">Protein transport</keyword>
<gene>
    <name evidence="10" type="ORF">SUNI508_04151</name>
</gene>
<reference evidence="10 11" key="1">
    <citation type="journal article" date="2024" name="J. Plant Pathol.">
        <title>Sequence and assembly of the genome of Seiridium unicorne, isolate CBS 538.82, causal agent of cypress canker disease.</title>
        <authorList>
            <person name="Scali E."/>
            <person name="Rocca G.D."/>
            <person name="Danti R."/>
            <person name="Garbelotto M."/>
            <person name="Barberini S."/>
            <person name="Baroncelli R."/>
            <person name="Emiliani G."/>
        </authorList>
    </citation>
    <scope>NUCLEOTIDE SEQUENCE [LARGE SCALE GENOMIC DNA]</scope>
    <source>
        <strain evidence="10 11">BM-138-508</strain>
    </source>
</reference>
<feature type="transmembrane region" description="Helical" evidence="9">
    <location>
        <begin position="786"/>
        <end position="801"/>
    </location>
</feature>
<organism evidence="10 11">
    <name type="scientific">Seiridium unicorne</name>
    <dbReference type="NCBI Taxonomy" id="138068"/>
    <lineage>
        <taxon>Eukaryota</taxon>
        <taxon>Fungi</taxon>
        <taxon>Dikarya</taxon>
        <taxon>Ascomycota</taxon>
        <taxon>Pezizomycotina</taxon>
        <taxon>Sordariomycetes</taxon>
        <taxon>Xylariomycetidae</taxon>
        <taxon>Amphisphaeriales</taxon>
        <taxon>Sporocadaceae</taxon>
        <taxon>Seiridium</taxon>
    </lineage>
</organism>
<feature type="transmembrane region" description="Helical" evidence="9">
    <location>
        <begin position="300"/>
        <end position="321"/>
    </location>
</feature>
<dbReference type="NCBIfam" id="TIGR00728">
    <property type="entry name" value="OPT_sfam"/>
    <property type="match status" value="1"/>
</dbReference>
<comment type="similarity">
    <text evidence="2">Belongs to the oligopeptide OPT transporter family.</text>
</comment>
<feature type="transmembrane region" description="Helical" evidence="9">
    <location>
        <begin position="583"/>
        <end position="603"/>
    </location>
</feature>
<dbReference type="EMBL" id="JARVKF010000079">
    <property type="protein sequence ID" value="KAK9423257.1"/>
    <property type="molecule type" value="Genomic_DNA"/>
</dbReference>
<evidence type="ECO:0000256" key="6">
    <source>
        <dbReference type="ARBA" id="ARBA00022927"/>
    </source>
</evidence>
<evidence type="ECO:0000256" key="9">
    <source>
        <dbReference type="SAM" id="Phobius"/>
    </source>
</evidence>
<keyword evidence="5" id="KW-0571">Peptide transport</keyword>
<sequence length="878" mass="98942">MVATTSSLPPPLVHSFSTAIMSSEIEQKNVGPTEGVLEKRTSEGYRSSDVELPIDAQVETDLNVTEQDLKEAKDVANRLTLDEVRSMMEKVLLIHENDPNFPFSIIERIRAFLGNDAIFENPEKHAVLIEEIKLEAALITVNSPYAEVRAVVDNHDDVNIPCGTIRAWVIGCGFAILLAFINQLFSIRQPAITVQANVAQLLAYPIGKFCEKVLPDWGFTLWGIRHSLNPGKFSKKEHMLITIMANVSWNYPYTNNIIWVQYLPSYFNQSYAGQFSYQILIALATNFIGYGMAGMIRRFLVYPSYCVWPASLVTIALNSAFHNDKTGPVESPFGRVFTMSRIKFFGVTFAAMFVYFWFPQYIFTALSIFSWMSWIAPENLNLSTITGFNNGLGINPWPTFDWNILLFDSTDPLMIPFFSTLNKFIGACVAAIVIAAMWYQNSWNTAYLPINSNRVFDNTGALYNVSRAVDDRALFDAAKYADYSPPFLSAGNLTVYMFFFGIYTATVSYAYLYHRYEIVMGFRNLFNSFRKNKDSNVGVYSDVHNRLMSKYAEVPEWWYSLVIAVAIAFGCAGIAGWETYTSVGVVFYGLVLCALFVIPVGIIKAMTGIEVTLNVLAEFIGGSWVQGNALAMNYFKSFGYVTCAHAVWFSNDLKLAHYVKIPPRQTFMAQMIGTLVSTFVCVGVLNFQMNQIPGVCTVDAPNRFTCPGINTFFTASVLWGTVGPVKVFGSGGLYTALLVGFPLGFVIPIAFYFAQRRWRKAAWLRQIHPVAMFYGALTWAPYNMSYIWPAVPIAWFSWVYLKNRYLSFWSKYNFVLSASWSSAIAIAGIIIFFTVQWLQVELSWWGNDVVYEGCEDDACTRLTLNDGEYFGPRMGSFS</sequence>
<comment type="subcellular location">
    <subcellularLocation>
        <location evidence="1">Membrane</location>
        <topology evidence="1">Multi-pass membrane protein</topology>
    </subcellularLocation>
</comment>
<dbReference type="PANTHER" id="PTHR22601">
    <property type="entry name" value="ISP4 LIKE PROTEIN"/>
    <property type="match status" value="1"/>
</dbReference>
<feature type="transmembrane region" description="Helical" evidence="9">
    <location>
        <begin position="733"/>
        <end position="754"/>
    </location>
</feature>
<keyword evidence="7 9" id="KW-1133">Transmembrane helix</keyword>
<evidence type="ECO:0000313" key="10">
    <source>
        <dbReference type="EMBL" id="KAK9423257.1"/>
    </source>
</evidence>
<evidence type="ECO:0000256" key="8">
    <source>
        <dbReference type="ARBA" id="ARBA00023136"/>
    </source>
</evidence>
<evidence type="ECO:0000256" key="3">
    <source>
        <dbReference type="ARBA" id="ARBA00022448"/>
    </source>
</evidence>
<accession>A0ABR2V8L5</accession>
<dbReference type="InterPro" id="IPR004813">
    <property type="entry name" value="OPT"/>
</dbReference>
<dbReference type="InterPro" id="IPR004648">
    <property type="entry name" value="Oligpept_transpt"/>
</dbReference>
<keyword evidence="11" id="KW-1185">Reference proteome</keyword>
<feature type="transmembrane region" description="Helical" evidence="9">
    <location>
        <begin position="493"/>
        <end position="513"/>
    </location>
</feature>
<evidence type="ECO:0000256" key="2">
    <source>
        <dbReference type="ARBA" id="ARBA00008807"/>
    </source>
</evidence>
<feature type="transmembrane region" description="Helical" evidence="9">
    <location>
        <begin position="275"/>
        <end position="293"/>
    </location>
</feature>
<feature type="transmembrane region" description="Helical" evidence="9">
    <location>
        <begin position="761"/>
        <end position="780"/>
    </location>
</feature>
<feature type="transmembrane region" description="Helical" evidence="9">
    <location>
        <begin position="341"/>
        <end position="358"/>
    </location>
</feature>
<dbReference type="Proteomes" id="UP001408356">
    <property type="component" value="Unassembled WGS sequence"/>
</dbReference>
<evidence type="ECO:0000256" key="4">
    <source>
        <dbReference type="ARBA" id="ARBA00022692"/>
    </source>
</evidence>
<evidence type="ECO:0000313" key="11">
    <source>
        <dbReference type="Proteomes" id="UP001408356"/>
    </source>
</evidence>
<comment type="caution">
    <text evidence="10">The sequence shown here is derived from an EMBL/GenBank/DDBJ whole genome shotgun (WGS) entry which is preliminary data.</text>
</comment>
<feature type="transmembrane region" description="Helical" evidence="9">
    <location>
        <begin position="165"/>
        <end position="185"/>
    </location>
</feature>
<keyword evidence="4 9" id="KW-0812">Transmembrane</keyword>
<keyword evidence="8 9" id="KW-0472">Membrane</keyword>
<feature type="transmembrane region" description="Helical" evidence="9">
    <location>
        <begin position="240"/>
        <end position="263"/>
    </location>
</feature>
<feature type="transmembrane region" description="Helical" evidence="9">
    <location>
        <begin position="421"/>
        <end position="439"/>
    </location>
</feature>
<feature type="transmembrane region" description="Helical" evidence="9">
    <location>
        <begin position="667"/>
        <end position="685"/>
    </location>
</feature>